<name>A0A3M7Q6M0_BRAPC</name>
<dbReference type="InterPro" id="IPR008854">
    <property type="entry name" value="TPMT"/>
</dbReference>
<evidence type="ECO:0000313" key="5">
    <source>
        <dbReference type="Proteomes" id="UP000276133"/>
    </source>
</evidence>
<gene>
    <name evidence="4" type="ORF">BpHYR1_021019</name>
</gene>
<dbReference type="PROSITE" id="PS51585">
    <property type="entry name" value="SAM_MT_TPMT"/>
    <property type="match status" value="1"/>
</dbReference>
<dbReference type="GO" id="GO:0032259">
    <property type="term" value="P:methylation"/>
    <property type="evidence" value="ECO:0007669"/>
    <property type="project" value="UniProtKB-KW"/>
</dbReference>
<dbReference type="STRING" id="10195.A0A3M7Q6M0"/>
<dbReference type="OrthoDB" id="276151at2759"/>
<dbReference type="InterPro" id="IPR029063">
    <property type="entry name" value="SAM-dependent_MTases_sf"/>
</dbReference>
<sequence length="184" mass="21749">MIFEEIKKNVEARNLKFLTKHRVLIPFCGKSPEIAWFASKGFENLEYLKSEVRNFKLFASKHGKIKIYNGDIFNFTNEYEATFDCIWDRMTFWTFTEEKKTRYVEHLKKIMSPDIRYLLHTFDSELPSLKGPPFGCKLNDLQNIFGDDYAILLIESSKPVKVEFLKKSVIVQENIYLLQDLIKT</sequence>
<accession>A0A3M7Q6M0</accession>
<proteinExistence type="predicted"/>
<reference evidence="4 5" key="1">
    <citation type="journal article" date="2018" name="Sci. Rep.">
        <title>Genomic signatures of local adaptation to the degree of environmental predictability in rotifers.</title>
        <authorList>
            <person name="Franch-Gras L."/>
            <person name="Hahn C."/>
            <person name="Garcia-Roger E.M."/>
            <person name="Carmona M.J."/>
            <person name="Serra M."/>
            <person name="Gomez A."/>
        </authorList>
    </citation>
    <scope>NUCLEOTIDE SEQUENCE [LARGE SCALE GENOMIC DNA]</scope>
    <source>
        <strain evidence="4">HYR1</strain>
    </source>
</reference>
<organism evidence="4 5">
    <name type="scientific">Brachionus plicatilis</name>
    <name type="common">Marine rotifer</name>
    <name type="synonym">Brachionus muelleri</name>
    <dbReference type="NCBI Taxonomy" id="10195"/>
    <lineage>
        <taxon>Eukaryota</taxon>
        <taxon>Metazoa</taxon>
        <taxon>Spiralia</taxon>
        <taxon>Gnathifera</taxon>
        <taxon>Rotifera</taxon>
        <taxon>Eurotatoria</taxon>
        <taxon>Monogononta</taxon>
        <taxon>Pseudotrocha</taxon>
        <taxon>Ploima</taxon>
        <taxon>Brachionidae</taxon>
        <taxon>Brachionus</taxon>
    </lineage>
</organism>
<dbReference type="PANTHER" id="PTHR10259:SF11">
    <property type="entry name" value="THIOPURINE S-METHYLTRANSFERASE"/>
    <property type="match status" value="1"/>
</dbReference>
<dbReference type="PANTHER" id="PTHR10259">
    <property type="entry name" value="THIOPURINE S-METHYLTRANSFERASE"/>
    <property type="match status" value="1"/>
</dbReference>
<dbReference type="Gene3D" id="3.40.50.150">
    <property type="entry name" value="Vaccinia Virus protein VP39"/>
    <property type="match status" value="1"/>
</dbReference>
<keyword evidence="3" id="KW-0949">S-adenosyl-L-methionine</keyword>
<keyword evidence="1 4" id="KW-0489">Methyltransferase</keyword>
<evidence type="ECO:0000256" key="2">
    <source>
        <dbReference type="ARBA" id="ARBA00022679"/>
    </source>
</evidence>
<protein>
    <submittedName>
        <fullName evidence="4">Thiopurine S-methyltransferase</fullName>
    </submittedName>
</protein>
<evidence type="ECO:0000256" key="1">
    <source>
        <dbReference type="ARBA" id="ARBA00022603"/>
    </source>
</evidence>
<keyword evidence="2 4" id="KW-0808">Transferase</keyword>
<dbReference type="Proteomes" id="UP000276133">
    <property type="component" value="Unassembled WGS sequence"/>
</dbReference>
<comment type="caution">
    <text evidence="4">The sequence shown here is derived from an EMBL/GenBank/DDBJ whole genome shotgun (WGS) entry which is preliminary data.</text>
</comment>
<dbReference type="EMBL" id="REGN01007167">
    <property type="protein sequence ID" value="RNA07066.1"/>
    <property type="molecule type" value="Genomic_DNA"/>
</dbReference>
<evidence type="ECO:0000256" key="3">
    <source>
        <dbReference type="ARBA" id="ARBA00022691"/>
    </source>
</evidence>
<keyword evidence="5" id="KW-1185">Reference proteome</keyword>
<dbReference type="GO" id="GO:0008119">
    <property type="term" value="F:thiopurine S-methyltransferase activity"/>
    <property type="evidence" value="ECO:0007669"/>
    <property type="project" value="TreeGrafter"/>
</dbReference>
<dbReference type="SUPFAM" id="SSF53335">
    <property type="entry name" value="S-adenosyl-L-methionine-dependent methyltransferases"/>
    <property type="match status" value="1"/>
</dbReference>
<dbReference type="Pfam" id="PF05724">
    <property type="entry name" value="TPMT"/>
    <property type="match status" value="1"/>
</dbReference>
<evidence type="ECO:0000313" key="4">
    <source>
        <dbReference type="EMBL" id="RNA07066.1"/>
    </source>
</evidence>
<dbReference type="AlphaFoldDB" id="A0A3M7Q6M0"/>